<accession>G0T5B3</accession>
<organism evidence="2 3">
    <name type="scientific">Wiseana iridescent virus</name>
    <name type="common">WIV</name>
    <name type="synonym">Insect iridescent virus type 9</name>
    <dbReference type="NCBI Taxonomy" id="68347"/>
    <lineage>
        <taxon>Viruses</taxon>
        <taxon>Varidnaviria</taxon>
        <taxon>Bamfordvirae</taxon>
        <taxon>Nucleocytoviricota</taxon>
        <taxon>Megaviricetes</taxon>
        <taxon>Pimascovirales</taxon>
        <taxon>Pimascovirales incertae sedis</taxon>
        <taxon>Iridoviridae</taxon>
        <taxon>Betairidovirinae</taxon>
        <taxon>Chloriridovirus</taxon>
        <taxon>Chloriridovirus wiseana1</taxon>
        <taxon>Invertebrate iridescent virus 9</taxon>
    </lineage>
</organism>
<sequence length="330" mass="36303">MISYSALTSYGKATLPSVEGWNGNSDIIRDPPSGIHTRRIIKVGENNDLLDWNEDSGSRVSEMINIYARGNNPMVSVQYSNHGNTGSGLMGRNGGTSGSTMSGVMTSGGGGKLPYRIMNEGAFRPPILRQEDLLPLSRMPRLCTSITSKRCRVDQTKRIEPDVVEYFKEIHKAPMRVSAQSQRSFKKEGPTEPPSNINLMINSNLISNSVNTDVRKTKDGGDHSVPILGDAFLTSNVDHINQKRISRQKYLSTDIKLDKNVPNYEAQTTSNLNIQRSKNNYILGGQTVKLTKNIPQRNVSRCGAHTGGTMVKIGQDKMISGVTLKTRGIH</sequence>
<evidence type="ECO:0000313" key="3">
    <source>
        <dbReference type="Proteomes" id="UP000112896"/>
    </source>
</evidence>
<dbReference type="KEGG" id="vg:10963809"/>
<proteinExistence type="predicted"/>
<evidence type="ECO:0000313" key="2">
    <source>
        <dbReference type="EMBL" id="ADO00430.1"/>
    </source>
</evidence>
<dbReference type="Proteomes" id="UP000112896">
    <property type="component" value="Segment"/>
</dbReference>
<organismHost>
    <name type="scientific">Wiseana cervinata</name>
    <dbReference type="NCBI Taxonomy" id="107013"/>
</organismHost>
<name>G0T5B3_IRV9</name>
<feature type="region of interest" description="Disordered" evidence="1">
    <location>
        <begin position="178"/>
        <end position="198"/>
    </location>
</feature>
<keyword evidence="3" id="KW-1185">Reference proteome</keyword>
<dbReference type="EMBL" id="GQ918152">
    <property type="protein sequence ID" value="ADO00430.1"/>
    <property type="molecule type" value="Genomic_DNA"/>
</dbReference>
<protein>
    <submittedName>
        <fullName evidence="2">Uncharacterized protein</fullName>
    </submittedName>
</protein>
<reference evidence="2 3" key="1">
    <citation type="journal article" date="2011" name="J. Virol.">
        <title>Genomic and proteomic analysis of invertebrate iridovirus type 9.</title>
        <authorList>
            <person name="Wong C.K."/>
            <person name="Young V.L."/>
            <person name="Kleffmann T."/>
            <person name="Ward V.K."/>
        </authorList>
    </citation>
    <scope>NUCLEOTIDE SEQUENCE [LARGE SCALE GENOMIC DNA]</scope>
</reference>
<dbReference type="RefSeq" id="YP_004732870.1">
    <property type="nucleotide sequence ID" value="NC_015780.1"/>
</dbReference>
<dbReference type="GeneID" id="10963809"/>
<evidence type="ECO:0000256" key="1">
    <source>
        <dbReference type="SAM" id="MobiDB-lite"/>
    </source>
</evidence>